<dbReference type="Proteomes" id="UP000475214">
    <property type="component" value="Unassembled WGS sequence"/>
</dbReference>
<dbReference type="Gene3D" id="1.20.120.530">
    <property type="entry name" value="GntR ligand-binding domain-like"/>
    <property type="match status" value="1"/>
</dbReference>
<dbReference type="PROSITE" id="PS50949">
    <property type="entry name" value="HTH_GNTR"/>
    <property type="match status" value="1"/>
</dbReference>
<sequence>MHETGRDGLPSFGRRTSLREQVAEALRAAVVSGEMKPGQVYSAPALAARFEVSATPVREAMLDLAKQGLIEVVPNKGFHVTAVSDGELDQITEIRLLLEPPAAARAAERATAEQVRALFPLAQAIVDAAADADLIRYIEADTEFHRRLLELGGNLRLVAVVTELRARTRLYGLAGLAERGLLEASAKEHVTMCDHVAAGRGVELSELMHVHIGHVRREWAGPKERTQ</sequence>
<keyword evidence="3" id="KW-0804">Transcription</keyword>
<dbReference type="PANTHER" id="PTHR43537:SF45">
    <property type="entry name" value="GNTR FAMILY REGULATORY PROTEIN"/>
    <property type="match status" value="1"/>
</dbReference>
<evidence type="ECO:0000256" key="1">
    <source>
        <dbReference type="ARBA" id="ARBA00023015"/>
    </source>
</evidence>
<accession>A0A6L9S6P9</accession>
<dbReference type="GO" id="GO:0003700">
    <property type="term" value="F:DNA-binding transcription factor activity"/>
    <property type="evidence" value="ECO:0007669"/>
    <property type="project" value="InterPro"/>
</dbReference>
<proteinExistence type="predicted"/>
<dbReference type="Pfam" id="PF00392">
    <property type="entry name" value="GntR"/>
    <property type="match status" value="1"/>
</dbReference>
<dbReference type="InterPro" id="IPR000524">
    <property type="entry name" value="Tscrpt_reg_HTH_GntR"/>
</dbReference>
<feature type="domain" description="HTH gntR-type" evidence="4">
    <location>
        <begin position="16"/>
        <end position="83"/>
    </location>
</feature>
<keyword evidence="6" id="KW-1185">Reference proteome</keyword>
<evidence type="ECO:0000256" key="2">
    <source>
        <dbReference type="ARBA" id="ARBA00023125"/>
    </source>
</evidence>
<dbReference type="GO" id="GO:0003677">
    <property type="term" value="F:DNA binding"/>
    <property type="evidence" value="ECO:0007669"/>
    <property type="project" value="UniProtKB-KW"/>
</dbReference>
<dbReference type="SUPFAM" id="SSF48008">
    <property type="entry name" value="GntR ligand-binding domain-like"/>
    <property type="match status" value="1"/>
</dbReference>
<dbReference type="Gene3D" id="1.10.10.10">
    <property type="entry name" value="Winged helix-like DNA-binding domain superfamily/Winged helix DNA-binding domain"/>
    <property type="match status" value="1"/>
</dbReference>
<comment type="caution">
    <text evidence="5">The sequence shown here is derived from an EMBL/GenBank/DDBJ whole genome shotgun (WGS) entry which is preliminary data.</text>
</comment>
<dbReference type="InterPro" id="IPR008920">
    <property type="entry name" value="TF_FadR/GntR_C"/>
</dbReference>
<keyword evidence="2" id="KW-0238">DNA-binding</keyword>
<protein>
    <submittedName>
        <fullName evidence="5">GntR family transcriptional regulator</fullName>
    </submittedName>
</protein>
<evidence type="ECO:0000259" key="4">
    <source>
        <dbReference type="PROSITE" id="PS50949"/>
    </source>
</evidence>
<organism evidence="5 6">
    <name type="scientific">Phytoactinopolyspora halotolerans</name>
    <dbReference type="NCBI Taxonomy" id="1981512"/>
    <lineage>
        <taxon>Bacteria</taxon>
        <taxon>Bacillati</taxon>
        <taxon>Actinomycetota</taxon>
        <taxon>Actinomycetes</taxon>
        <taxon>Jiangellales</taxon>
        <taxon>Jiangellaceae</taxon>
        <taxon>Phytoactinopolyspora</taxon>
    </lineage>
</organism>
<dbReference type="SMART" id="SM00895">
    <property type="entry name" value="FCD"/>
    <property type="match status" value="1"/>
</dbReference>
<evidence type="ECO:0000313" key="6">
    <source>
        <dbReference type="Proteomes" id="UP000475214"/>
    </source>
</evidence>
<dbReference type="CDD" id="cd07377">
    <property type="entry name" value="WHTH_GntR"/>
    <property type="match status" value="1"/>
</dbReference>
<gene>
    <name evidence="5" type="ORF">G1H10_08540</name>
</gene>
<dbReference type="InterPro" id="IPR036388">
    <property type="entry name" value="WH-like_DNA-bd_sf"/>
</dbReference>
<name>A0A6L9S6P9_9ACTN</name>
<dbReference type="SUPFAM" id="SSF46785">
    <property type="entry name" value="Winged helix' DNA-binding domain"/>
    <property type="match status" value="1"/>
</dbReference>
<dbReference type="AlphaFoldDB" id="A0A6L9S6P9"/>
<dbReference type="RefSeq" id="WP_163735610.1">
    <property type="nucleotide sequence ID" value="NZ_JAAGOA010000005.1"/>
</dbReference>
<evidence type="ECO:0000313" key="5">
    <source>
        <dbReference type="EMBL" id="NEE00218.1"/>
    </source>
</evidence>
<dbReference type="EMBL" id="JAAGOA010000005">
    <property type="protein sequence ID" value="NEE00218.1"/>
    <property type="molecule type" value="Genomic_DNA"/>
</dbReference>
<evidence type="ECO:0000256" key="3">
    <source>
        <dbReference type="ARBA" id="ARBA00023163"/>
    </source>
</evidence>
<keyword evidence="1" id="KW-0805">Transcription regulation</keyword>
<dbReference type="SMART" id="SM00345">
    <property type="entry name" value="HTH_GNTR"/>
    <property type="match status" value="1"/>
</dbReference>
<dbReference type="InterPro" id="IPR036390">
    <property type="entry name" value="WH_DNA-bd_sf"/>
</dbReference>
<dbReference type="PANTHER" id="PTHR43537">
    <property type="entry name" value="TRANSCRIPTIONAL REGULATOR, GNTR FAMILY"/>
    <property type="match status" value="1"/>
</dbReference>
<dbReference type="InterPro" id="IPR011711">
    <property type="entry name" value="GntR_C"/>
</dbReference>
<reference evidence="5 6" key="1">
    <citation type="submission" date="2020-02" db="EMBL/GenBank/DDBJ databases">
        <authorList>
            <person name="Li X.-J."/>
            <person name="Han X.-M."/>
        </authorList>
    </citation>
    <scope>NUCLEOTIDE SEQUENCE [LARGE SCALE GENOMIC DNA]</scope>
    <source>
        <strain evidence="5 6">CCTCC AB 2017055</strain>
    </source>
</reference>
<dbReference type="Pfam" id="PF07729">
    <property type="entry name" value="FCD"/>
    <property type="match status" value="1"/>
</dbReference>